<dbReference type="SUPFAM" id="SSF57414">
    <property type="entry name" value="Hairpin loop containing domain-like"/>
    <property type="match status" value="1"/>
</dbReference>
<evidence type="ECO:0000256" key="3">
    <source>
        <dbReference type="SAM" id="Phobius"/>
    </source>
</evidence>
<evidence type="ECO:0000313" key="5">
    <source>
        <dbReference type="EMBL" id="CAK9065857.1"/>
    </source>
</evidence>
<keyword evidence="3" id="KW-0812">Transmembrane</keyword>
<reference evidence="5 6" key="1">
    <citation type="submission" date="2024-02" db="EMBL/GenBank/DDBJ databases">
        <authorList>
            <person name="Chen Y."/>
            <person name="Shah S."/>
            <person name="Dougan E. K."/>
            <person name="Thang M."/>
            <person name="Chan C."/>
        </authorList>
    </citation>
    <scope>NUCLEOTIDE SEQUENCE [LARGE SCALE GENOMIC DNA]</scope>
</reference>
<keyword evidence="3" id="KW-1133">Transmembrane helix</keyword>
<dbReference type="Pfam" id="PF14295">
    <property type="entry name" value="PAN_4"/>
    <property type="match status" value="1"/>
</dbReference>
<protein>
    <recommendedName>
        <fullName evidence="4">Apple domain-containing protein</fullName>
    </recommendedName>
</protein>
<evidence type="ECO:0000259" key="4">
    <source>
        <dbReference type="SMART" id="SM00223"/>
    </source>
</evidence>
<evidence type="ECO:0000256" key="2">
    <source>
        <dbReference type="ARBA" id="ARBA00023157"/>
    </source>
</evidence>
<dbReference type="InterPro" id="IPR003609">
    <property type="entry name" value="Pan_app"/>
</dbReference>
<keyword evidence="1" id="KW-0677">Repeat</keyword>
<dbReference type="SMART" id="SM00223">
    <property type="entry name" value="APPLE"/>
    <property type="match status" value="1"/>
</dbReference>
<organism evidence="5 6">
    <name type="scientific">Durusdinium trenchii</name>
    <dbReference type="NCBI Taxonomy" id="1381693"/>
    <lineage>
        <taxon>Eukaryota</taxon>
        <taxon>Sar</taxon>
        <taxon>Alveolata</taxon>
        <taxon>Dinophyceae</taxon>
        <taxon>Suessiales</taxon>
        <taxon>Symbiodiniaceae</taxon>
        <taxon>Durusdinium</taxon>
    </lineage>
</organism>
<accession>A0ABP0NRR8</accession>
<dbReference type="Gene3D" id="3.50.4.10">
    <property type="entry name" value="Hepatocyte Growth Factor"/>
    <property type="match status" value="1"/>
</dbReference>
<proteinExistence type="predicted"/>
<keyword evidence="2" id="KW-1015">Disulfide bond</keyword>
<gene>
    <name evidence="5" type="ORF">SCF082_LOCUS33632</name>
</gene>
<dbReference type="InterPro" id="IPR000177">
    <property type="entry name" value="Apple"/>
</dbReference>
<evidence type="ECO:0000256" key="1">
    <source>
        <dbReference type="ARBA" id="ARBA00022737"/>
    </source>
</evidence>
<evidence type="ECO:0000313" key="6">
    <source>
        <dbReference type="Proteomes" id="UP001642464"/>
    </source>
</evidence>
<feature type="transmembrane region" description="Helical" evidence="3">
    <location>
        <begin position="149"/>
        <end position="172"/>
    </location>
</feature>
<name>A0ABP0NRR8_9DINO</name>
<keyword evidence="3" id="KW-0472">Membrane</keyword>
<dbReference type="Proteomes" id="UP001642464">
    <property type="component" value="Unassembled WGS sequence"/>
</dbReference>
<comment type="caution">
    <text evidence="5">The sequence shown here is derived from an EMBL/GenBank/DDBJ whole genome shotgun (WGS) entry which is preliminary data.</text>
</comment>
<sequence>MCAANLLRGVLPANKYSTYSVNKFAMWWPLRATVVCAFYVLASSSCVEEGTAYKHRLLQAQPTLVLADWSACQEKCQQDPLCKGFTFKKPPVSGSGGCWILPQVDAKEADATAMSGPKSCETILTDSVSAKVGTIDTEKVSVGQSDSTMYVILGASIGTALLLTVAVCMMTPAKRGMARGRKGKSGETKMSWELYANMASPDTDFDLEAQHPAYTRSVPYTGAGLDLDPPQKYYFMHPPPP</sequence>
<feature type="domain" description="Apple" evidence="4">
    <location>
        <begin position="46"/>
        <end position="120"/>
    </location>
</feature>
<keyword evidence="6" id="KW-1185">Reference proteome</keyword>
<dbReference type="EMBL" id="CAXAMM010030047">
    <property type="protein sequence ID" value="CAK9065857.1"/>
    <property type="molecule type" value="Genomic_DNA"/>
</dbReference>